<evidence type="ECO:0000313" key="3">
    <source>
        <dbReference type="Proteomes" id="UP000799438"/>
    </source>
</evidence>
<evidence type="ECO:0000313" key="2">
    <source>
        <dbReference type="EMBL" id="KAF2137892.1"/>
    </source>
</evidence>
<dbReference type="RefSeq" id="XP_033393607.1">
    <property type="nucleotide sequence ID" value="XM_033547362.1"/>
</dbReference>
<gene>
    <name evidence="2" type="ORF">K452DRAFT_96533</name>
</gene>
<accession>A0A6A6B127</accession>
<dbReference type="Proteomes" id="UP000799438">
    <property type="component" value="Unassembled WGS sequence"/>
</dbReference>
<reference evidence="2" key="1">
    <citation type="journal article" date="2020" name="Stud. Mycol.">
        <title>101 Dothideomycetes genomes: a test case for predicting lifestyles and emergence of pathogens.</title>
        <authorList>
            <person name="Haridas S."/>
            <person name="Albert R."/>
            <person name="Binder M."/>
            <person name="Bloem J."/>
            <person name="Labutti K."/>
            <person name="Salamov A."/>
            <person name="Andreopoulos B."/>
            <person name="Baker S."/>
            <person name="Barry K."/>
            <person name="Bills G."/>
            <person name="Bluhm B."/>
            <person name="Cannon C."/>
            <person name="Castanera R."/>
            <person name="Culley D."/>
            <person name="Daum C."/>
            <person name="Ezra D."/>
            <person name="Gonzalez J."/>
            <person name="Henrissat B."/>
            <person name="Kuo A."/>
            <person name="Liang C."/>
            <person name="Lipzen A."/>
            <person name="Lutzoni F."/>
            <person name="Magnuson J."/>
            <person name="Mondo S."/>
            <person name="Nolan M."/>
            <person name="Ohm R."/>
            <person name="Pangilinan J."/>
            <person name="Park H.-J."/>
            <person name="Ramirez L."/>
            <person name="Alfaro M."/>
            <person name="Sun H."/>
            <person name="Tritt A."/>
            <person name="Yoshinaga Y."/>
            <person name="Zwiers L.-H."/>
            <person name="Turgeon B."/>
            <person name="Goodwin S."/>
            <person name="Spatafora J."/>
            <person name="Crous P."/>
            <person name="Grigoriev I."/>
        </authorList>
    </citation>
    <scope>NUCLEOTIDE SEQUENCE</scope>
    <source>
        <strain evidence="2">CBS 121167</strain>
    </source>
</reference>
<sequence>MTSPSATPTATTAHRRQHLLTPAMAHSRHSAPRAPAQARSHKSASPPKPSIPRGSAHVAAKIEPYWLSWLSGVPKYCHSEREARCLLATSTRDGYCLMHRECSAPKGQRCTRTVRQGRARSRQNAVKPCCRQAALPPYCMHRQDEIHAAPEGGEGRRRVPSHGMGYRGLCRRVRRFWHRLDEPRTLRRDVRHGTGARRSTRNSDVPCGCSGVACSAKPALMRMCRLRSPMVVVGSMLLGPARLRE</sequence>
<protein>
    <submittedName>
        <fullName evidence="2">Uncharacterized protein</fullName>
    </submittedName>
</protein>
<name>A0A6A6B127_9PEZI</name>
<organism evidence="2 3">
    <name type="scientific">Aplosporella prunicola CBS 121167</name>
    <dbReference type="NCBI Taxonomy" id="1176127"/>
    <lineage>
        <taxon>Eukaryota</taxon>
        <taxon>Fungi</taxon>
        <taxon>Dikarya</taxon>
        <taxon>Ascomycota</taxon>
        <taxon>Pezizomycotina</taxon>
        <taxon>Dothideomycetes</taxon>
        <taxon>Dothideomycetes incertae sedis</taxon>
        <taxon>Botryosphaeriales</taxon>
        <taxon>Aplosporellaceae</taxon>
        <taxon>Aplosporella</taxon>
    </lineage>
</organism>
<dbReference type="AlphaFoldDB" id="A0A6A6B127"/>
<evidence type="ECO:0000256" key="1">
    <source>
        <dbReference type="SAM" id="MobiDB-lite"/>
    </source>
</evidence>
<feature type="region of interest" description="Disordered" evidence="1">
    <location>
        <begin position="1"/>
        <end position="56"/>
    </location>
</feature>
<dbReference type="GeneID" id="54304869"/>
<feature type="compositionally biased region" description="Low complexity" evidence="1">
    <location>
        <begin position="1"/>
        <end position="12"/>
    </location>
</feature>
<proteinExistence type="predicted"/>
<keyword evidence="3" id="KW-1185">Reference proteome</keyword>
<dbReference type="EMBL" id="ML995499">
    <property type="protein sequence ID" value="KAF2137892.1"/>
    <property type="molecule type" value="Genomic_DNA"/>
</dbReference>